<organism evidence="1 2">
    <name type="scientific">Fodinicola feengrottensis</name>
    <dbReference type="NCBI Taxonomy" id="435914"/>
    <lineage>
        <taxon>Bacteria</taxon>
        <taxon>Bacillati</taxon>
        <taxon>Actinomycetota</taxon>
        <taxon>Actinomycetes</taxon>
        <taxon>Mycobacteriales</taxon>
        <taxon>Fodinicola</taxon>
    </lineage>
</organism>
<dbReference type="Proteomes" id="UP001500618">
    <property type="component" value="Unassembled WGS sequence"/>
</dbReference>
<evidence type="ECO:0008006" key="3">
    <source>
        <dbReference type="Google" id="ProtNLM"/>
    </source>
</evidence>
<gene>
    <name evidence="1" type="ORF">GCM10009765_09160</name>
</gene>
<proteinExistence type="predicted"/>
<evidence type="ECO:0000313" key="1">
    <source>
        <dbReference type="EMBL" id="GAA1661846.1"/>
    </source>
</evidence>
<evidence type="ECO:0000313" key="2">
    <source>
        <dbReference type="Proteomes" id="UP001500618"/>
    </source>
</evidence>
<keyword evidence="2" id="KW-1185">Reference proteome</keyword>
<name>A0ABN2FXZ1_9ACTN</name>
<dbReference type="EMBL" id="BAAANY010000003">
    <property type="protein sequence ID" value="GAA1661846.1"/>
    <property type="molecule type" value="Genomic_DNA"/>
</dbReference>
<dbReference type="Pfam" id="PF01527">
    <property type="entry name" value="HTH_Tnp_1"/>
    <property type="match status" value="1"/>
</dbReference>
<accession>A0ABN2FXZ1</accession>
<reference evidence="1 2" key="1">
    <citation type="journal article" date="2019" name="Int. J. Syst. Evol. Microbiol.">
        <title>The Global Catalogue of Microorganisms (GCM) 10K type strain sequencing project: providing services to taxonomists for standard genome sequencing and annotation.</title>
        <authorList>
            <consortium name="The Broad Institute Genomics Platform"/>
            <consortium name="The Broad Institute Genome Sequencing Center for Infectious Disease"/>
            <person name="Wu L."/>
            <person name="Ma J."/>
        </authorList>
    </citation>
    <scope>NUCLEOTIDE SEQUENCE [LARGE SCALE GENOMIC DNA]</scope>
    <source>
        <strain evidence="1 2">JCM 14718</strain>
    </source>
</reference>
<comment type="caution">
    <text evidence="1">The sequence shown here is derived from an EMBL/GenBank/DDBJ whole genome shotgun (WGS) entry which is preliminary data.</text>
</comment>
<dbReference type="InterPro" id="IPR002514">
    <property type="entry name" value="Transposase_8"/>
</dbReference>
<protein>
    <recommendedName>
        <fullName evidence="3">Transposase</fullName>
    </recommendedName>
</protein>
<sequence length="43" mass="4573">MLGVRRKFDAAFGEGAVRIVRETDKSVAVVARDLGVVAQTLGN</sequence>
<dbReference type="RefSeq" id="WP_163572128.1">
    <property type="nucleotide sequence ID" value="NZ_BAAANY010000003.1"/>
</dbReference>